<evidence type="ECO:0000256" key="1">
    <source>
        <dbReference type="SAM" id="Phobius"/>
    </source>
</evidence>
<organism evidence="2 3">
    <name type="scientific">Pisolithus microcarpus 441</name>
    <dbReference type="NCBI Taxonomy" id="765257"/>
    <lineage>
        <taxon>Eukaryota</taxon>
        <taxon>Fungi</taxon>
        <taxon>Dikarya</taxon>
        <taxon>Basidiomycota</taxon>
        <taxon>Agaricomycotina</taxon>
        <taxon>Agaricomycetes</taxon>
        <taxon>Agaricomycetidae</taxon>
        <taxon>Boletales</taxon>
        <taxon>Sclerodermatineae</taxon>
        <taxon>Pisolithaceae</taxon>
        <taxon>Pisolithus</taxon>
    </lineage>
</organism>
<feature type="transmembrane region" description="Helical" evidence="1">
    <location>
        <begin position="29"/>
        <end position="48"/>
    </location>
</feature>
<protein>
    <submittedName>
        <fullName evidence="2">Uncharacterized protein</fullName>
    </submittedName>
</protein>
<dbReference type="EMBL" id="KN833693">
    <property type="protein sequence ID" value="KIK28327.1"/>
    <property type="molecule type" value="Genomic_DNA"/>
</dbReference>
<dbReference type="Proteomes" id="UP000054018">
    <property type="component" value="Unassembled WGS sequence"/>
</dbReference>
<evidence type="ECO:0000313" key="2">
    <source>
        <dbReference type="EMBL" id="KIK28327.1"/>
    </source>
</evidence>
<keyword evidence="1" id="KW-1133">Transmembrane helix</keyword>
<keyword evidence="1" id="KW-0812">Transmembrane</keyword>
<gene>
    <name evidence="2" type="ORF">PISMIDRAFT_613164</name>
</gene>
<evidence type="ECO:0000313" key="3">
    <source>
        <dbReference type="Proteomes" id="UP000054018"/>
    </source>
</evidence>
<reference evidence="3" key="2">
    <citation type="submission" date="2015-01" db="EMBL/GenBank/DDBJ databases">
        <title>Evolutionary Origins and Diversification of the Mycorrhizal Mutualists.</title>
        <authorList>
            <consortium name="DOE Joint Genome Institute"/>
            <consortium name="Mycorrhizal Genomics Consortium"/>
            <person name="Kohler A."/>
            <person name="Kuo A."/>
            <person name="Nagy L.G."/>
            <person name="Floudas D."/>
            <person name="Copeland A."/>
            <person name="Barry K.W."/>
            <person name="Cichocki N."/>
            <person name="Veneault-Fourrey C."/>
            <person name="LaButti K."/>
            <person name="Lindquist E.A."/>
            <person name="Lipzen A."/>
            <person name="Lundell T."/>
            <person name="Morin E."/>
            <person name="Murat C."/>
            <person name="Riley R."/>
            <person name="Ohm R."/>
            <person name="Sun H."/>
            <person name="Tunlid A."/>
            <person name="Henrissat B."/>
            <person name="Grigoriev I.V."/>
            <person name="Hibbett D.S."/>
            <person name="Martin F."/>
        </authorList>
    </citation>
    <scope>NUCLEOTIDE SEQUENCE [LARGE SCALE GENOMIC DNA]</scope>
    <source>
        <strain evidence="3">441</strain>
    </source>
</reference>
<dbReference type="AlphaFoldDB" id="A0A0D0A1J3"/>
<name>A0A0D0A1J3_9AGAM</name>
<proteinExistence type="predicted"/>
<keyword evidence="1" id="KW-0472">Membrane</keyword>
<accession>A0A0D0A1J3</accession>
<sequence length="71" mass="8045">MSINLQNVRRLTSLGGMYEFVRVQPRKSFSYLLFFSVPFTSFLAFSSLPRQTNGKIATIAARLSNTMVHVT</sequence>
<reference evidence="2 3" key="1">
    <citation type="submission" date="2014-04" db="EMBL/GenBank/DDBJ databases">
        <authorList>
            <consortium name="DOE Joint Genome Institute"/>
            <person name="Kuo A."/>
            <person name="Kohler A."/>
            <person name="Costa M.D."/>
            <person name="Nagy L.G."/>
            <person name="Floudas D."/>
            <person name="Copeland A."/>
            <person name="Barry K.W."/>
            <person name="Cichocki N."/>
            <person name="Veneault-Fourrey C."/>
            <person name="LaButti K."/>
            <person name="Lindquist E.A."/>
            <person name="Lipzen A."/>
            <person name="Lundell T."/>
            <person name="Morin E."/>
            <person name="Murat C."/>
            <person name="Sun H."/>
            <person name="Tunlid A."/>
            <person name="Henrissat B."/>
            <person name="Grigoriev I.V."/>
            <person name="Hibbett D.S."/>
            <person name="Martin F."/>
            <person name="Nordberg H.P."/>
            <person name="Cantor M.N."/>
            <person name="Hua S.X."/>
        </authorList>
    </citation>
    <scope>NUCLEOTIDE SEQUENCE [LARGE SCALE GENOMIC DNA]</scope>
    <source>
        <strain evidence="2 3">441</strain>
    </source>
</reference>
<keyword evidence="3" id="KW-1185">Reference proteome</keyword>
<dbReference type="HOGENOM" id="CLU_2741026_0_0_1"/>